<dbReference type="AlphaFoldDB" id="A0A4Y8WZK6"/>
<evidence type="ECO:0000313" key="3">
    <source>
        <dbReference type="EMBL" id="MBB4882452.1"/>
    </source>
</evidence>
<dbReference type="GO" id="GO:0006508">
    <property type="term" value="P:proteolysis"/>
    <property type="evidence" value="ECO:0007669"/>
    <property type="project" value="InterPro"/>
</dbReference>
<evidence type="ECO:0000259" key="2">
    <source>
        <dbReference type="Pfam" id="PF04389"/>
    </source>
</evidence>
<gene>
    <name evidence="3" type="ORF">BJ976_000803</name>
</gene>
<dbReference type="InterPro" id="IPR046450">
    <property type="entry name" value="PA_dom_sf"/>
</dbReference>
<keyword evidence="4" id="KW-1185">Reference proteome</keyword>
<dbReference type="Gene3D" id="3.50.30.30">
    <property type="match status" value="1"/>
</dbReference>
<dbReference type="GO" id="GO:0008235">
    <property type="term" value="F:metalloexopeptidase activity"/>
    <property type="evidence" value="ECO:0007669"/>
    <property type="project" value="InterPro"/>
</dbReference>
<accession>A0A4Y8WZK6</accession>
<comment type="caution">
    <text evidence="3">The sequence shown here is derived from an EMBL/GenBank/DDBJ whole genome shotgun (WGS) entry which is preliminary data.</text>
</comment>
<dbReference type="PROSITE" id="PS51318">
    <property type="entry name" value="TAT"/>
    <property type="match status" value="1"/>
</dbReference>
<feature type="region of interest" description="Disordered" evidence="1">
    <location>
        <begin position="38"/>
        <end position="63"/>
    </location>
</feature>
<feature type="domain" description="Peptidase M28" evidence="2">
    <location>
        <begin position="259"/>
        <end position="457"/>
    </location>
</feature>
<dbReference type="Proteomes" id="UP000560081">
    <property type="component" value="Unassembled WGS sequence"/>
</dbReference>
<name>A0A4Y8WZK6_9MICC</name>
<dbReference type="PANTHER" id="PTHR12147">
    <property type="entry name" value="METALLOPEPTIDASE M28 FAMILY MEMBER"/>
    <property type="match status" value="1"/>
</dbReference>
<dbReference type="Pfam" id="PF04389">
    <property type="entry name" value="Peptidase_M28"/>
    <property type="match status" value="1"/>
</dbReference>
<dbReference type="Gene3D" id="3.40.630.10">
    <property type="entry name" value="Zn peptidases"/>
    <property type="match status" value="1"/>
</dbReference>
<evidence type="ECO:0000313" key="4">
    <source>
        <dbReference type="Proteomes" id="UP000560081"/>
    </source>
</evidence>
<evidence type="ECO:0000256" key="1">
    <source>
        <dbReference type="SAM" id="MobiDB-lite"/>
    </source>
</evidence>
<sequence length="466" mass="48555">MQATTPTSRRSALALGGLIALTGGAGLVALRAATSAGDAGAEDPRSADAAPTPSTPLQTDPLAGLDVDRALDVVRRLTREVGQRAAGTPGEAAAADLIARLLRDLGYEVEESPFTVGHRSHALLSGPSLTRDGFCWGAETAPRGRHDVTVTGRLVAVAGGSAADLPADLAGAVLLAEVEGVDVTALATAAVERGAAALLCASAEHDRARNQAFPPELDDWTPLPVVGVGRTQLTRLRADALDTEVTVQTWAIPEAVSRNVLATRRGTGGDDRGCVIVGAHYDTVIGTVGANDNAAGVALVLELAAALRDVPTEADLLFVLWGAEEIGLKGSDAHRRALTPDQRQRIRGVLNNDMVATTMASADRYWMLAADGEENAVHRAVRAAAAELGRESAVSEVETYAQSDHHQYDAMGVPAGNFGWRATGGPMQSEPQFHAADDLPEQNVDRDRLRSAMEIQALAAVALARS</sequence>
<reference evidence="3 4" key="1">
    <citation type="submission" date="2020-08" db="EMBL/GenBank/DDBJ databases">
        <title>Sequencing the genomes of 1000 actinobacteria strains.</title>
        <authorList>
            <person name="Klenk H.-P."/>
        </authorList>
    </citation>
    <scope>NUCLEOTIDE SEQUENCE [LARGE SCALE GENOMIC DNA]</scope>
    <source>
        <strain evidence="3 4">DSM 19079</strain>
    </source>
</reference>
<dbReference type="OrthoDB" id="9757939at2"/>
<organism evidence="3 4">
    <name type="scientific">Micrococcus flavus</name>
    <dbReference type="NCBI Taxonomy" id="384602"/>
    <lineage>
        <taxon>Bacteria</taxon>
        <taxon>Bacillati</taxon>
        <taxon>Actinomycetota</taxon>
        <taxon>Actinomycetes</taxon>
        <taxon>Micrococcales</taxon>
        <taxon>Micrococcaceae</taxon>
        <taxon>Micrococcus</taxon>
    </lineage>
</organism>
<dbReference type="PANTHER" id="PTHR12147:SF26">
    <property type="entry name" value="PEPTIDASE M28 DOMAIN-CONTAINING PROTEIN"/>
    <property type="match status" value="1"/>
</dbReference>
<dbReference type="InterPro" id="IPR006311">
    <property type="entry name" value="TAT_signal"/>
</dbReference>
<dbReference type="InterPro" id="IPR007484">
    <property type="entry name" value="Peptidase_M28"/>
</dbReference>
<proteinExistence type="predicted"/>
<dbReference type="EMBL" id="JACHMC010000001">
    <property type="protein sequence ID" value="MBB4882452.1"/>
    <property type="molecule type" value="Genomic_DNA"/>
</dbReference>
<dbReference type="SUPFAM" id="SSF53187">
    <property type="entry name" value="Zn-dependent exopeptidases"/>
    <property type="match status" value="1"/>
</dbReference>
<dbReference type="SUPFAM" id="SSF52025">
    <property type="entry name" value="PA domain"/>
    <property type="match status" value="1"/>
</dbReference>
<protein>
    <submittedName>
        <fullName evidence="3">Acetylornithine deacetylase/succinyl-diaminopimelate desuccinylase-like protein</fullName>
    </submittedName>
</protein>
<dbReference type="RefSeq" id="WP_135030363.1">
    <property type="nucleotide sequence ID" value="NZ_BMLA01000001.1"/>
</dbReference>
<dbReference type="InterPro" id="IPR045175">
    <property type="entry name" value="M28_fam"/>
</dbReference>